<dbReference type="AlphaFoldDB" id="A0A7R9WZZ0"/>
<organism evidence="2">
    <name type="scientific">Craspedostauros australis</name>
    <dbReference type="NCBI Taxonomy" id="1486917"/>
    <lineage>
        <taxon>Eukaryota</taxon>
        <taxon>Sar</taxon>
        <taxon>Stramenopiles</taxon>
        <taxon>Ochrophyta</taxon>
        <taxon>Bacillariophyta</taxon>
        <taxon>Bacillariophyceae</taxon>
        <taxon>Bacillariophycidae</taxon>
        <taxon>Naviculales</taxon>
        <taxon>Naviculaceae</taxon>
        <taxon>Craspedostauros</taxon>
    </lineage>
</organism>
<name>A0A7R9WZZ0_9STRA</name>
<evidence type="ECO:0000256" key="1">
    <source>
        <dbReference type="SAM" id="MobiDB-lite"/>
    </source>
</evidence>
<feature type="region of interest" description="Disordered" evidence="1">
    <location>
        <begin position="111"/>
        <end position="155"/>
    </location>
</feature>
<gene>
    <name evidence="2" type="ORF">CAUS1442_LOCUS12406</name>
</gene>
<feature type="compositionally biased region" description="Polar residues" evidence="1">
    <location>
        <begin position="133"/>
        <end position="142"/>
    </location>
</feature>
<protein>
    <submittedName>
        <fullName evidence="2">Uncharacterized protein</fullName>
    </submittedName>
</protein>
<reference evidence="2" key="1">
    <citation type="submission" date="2021-01" db="EMBL/GenBank/DDBJ databases">
        <authorList>
            <person name="Corre E."/>
            <person name="Pelletier E."/>
            <person name="Niang G."/>
            <person name="Scheremetjew M."/>
            <person name="Finn R."/>
            <person name="Kale V."/>
            <person name="Holt S."/>
            <person name="Cochrane G."/>
            <person name="Meng A."/>
            <person name="Brown T."/>
            <person name="Cohen L."/>
        </authorList>
    </citation>
    <scope>NUCLEOTIDE SEQUENCE</scope>
    <source>
        <strain evidence="2">CCMP3328</strain>
    </source>
</reference>
<accession>A0A7R9WZZ0</accession>
<sequence>MHMWDAELAAQIRIHNIFPPSAPHRLGYHIEGDDYGVACTDDNRCFGLVHISQALEDKGAAPTNNRLLLAGVLIVHFVPASTKITTAQWHTTTNCIPELNPQQRTYATAGLATDQQQQRHAQGGLRSGDDAATQGQLSTNAKSDGDDATNAVEDGATKDIHIDRVYSSVVSLERHGDIDPGNGVGMNI</sequence>
<evidence type="ECO:0000313" key="2">
    <source>
        <dbReference type="EMBL" id="CAD8340273.1"/>
    </source>
</evidence>
<proteinExistence type="predicted"/>
<dbReference type="EMBL" id="HBEF01020104">
    <property type="protein sequence ID" value="CAD8340273.1"/>
    <property type="molecule type" value="Transcribed_RNA"/>
</dbReference>